<organism evidence="1 2">
    <name type="scientific">Fusarium piperis</name>
    <dbReference type="NCBI Taxonomy" id="1435070"/>
    <lineage>
        <taxon>Eukaryota</taxon>
        <taxon>Fungi</taxon>
        <taxon>Dikarya</taxon>
        <taxon>Ascomycota</taxon>
        <taxon>Pezizomycotina</taxon>
        <taxon>Sordariomycetes</taxon>
        <taxon>Hypocreomycetidae</taxon>
        <taxon>Hypocreales</taxon>
        <taxon>Nectriaceae</taxon>
        <taxon>Fusarium</taxon>
        <taxon>Fusarium solani species complex</taxon>
    </lineage>
</organism>
<protein>
    <submittedName>
        <fullName evidence="1">Uncharacterized protein</fullName>
    </submittedName>
</protein>
<dbReference type="OrthoDB" id="5089500at2759"/>
<evidence type="ECO:0000313" key="1">
    <source>
        <dbReference type="EMBL" id="KAJ4310112.1"/>
    </source>
</evidence>
<dbReference type="AlphaFoldDB" id="A0A9W8W4F0"/>
<accession>A0A9W8W4F0</accession>
<comment type="caution">
    <text evidence="1">The sequence shown here is derived from an EMBL/GenBank/DDBJ whole genome shotgun (WGS) entry which is preliminary data.</text>
</comment>
<dbReference type="EMBL" id="JAPEUR010000395">
    <property type="protein sequence ID" value="KAJ4310112.1"/>
    <property type="molecule type" value="Genomic_DNA"/>
</dbReference>
<reference evidence="1" key="1">
    <citation type="submission" date="2022-10" db="EMBL/GenBank/DDBJ databases">
        <title>Tapping the CABI collections for fungal endophytes: first genome assemblies for Collariella, Neodidymelliopsis, Ascochyta clinopodiicola, Didymella pomorum, Didymosphaeria variabile, Neocosmospora piperis and Neocucurbitaria cava.</title>
        <authorList>
            <person name="Hill R."/>
        </authorList>
    </citation>
    <scope>NUCLEOTIDE SEQUENCE</scope>
    <source>
        <strain evidence="1">IMI 366586</strain>
    </source>
</reference>
<gene>
    <name evidence="1" type="ORF">N0V84_011135</name>
</gene>
<sequence>MASAPPPTYEDAVIRRVNEHYLTCTESSNEEYLKRYTRQRVATFAVRGWVVSNRGTTVVVGPWWMDGGSHKTWEMFKPTPDESAKPTLNPAARERLVRWLRSLRRLPIEQETRSIFAVNGTPIQPDEIEYTLTAESGHDDWTKEWGWKVRLRAYTYAKHIGCSRWTITYRLYLDDLPSLLRAGGISWEDAVVNNGEDRFEEDPYPYPNRRWNWARSSLCLPASQSGQKWKAKVNERHREQSSLERDFRCRLSTETVYK</sequence>
<name>A0A9W8W4F0_9HYPO</name>
<keyword evidence="2" id="KW-1185">Reference proteome</keyword>
<proteinExistence type="predicted"/>
<dbReference type="Proteomes" id="UP001140502">
    <property type="component" value="Unassembled WGS sequence"/>
</dbReference>
<evidence type="ECO:0000313" key="2">
    <source>
        <dbReference type="Proteomes" id="UP001140502"/>
    </source>
</evidence>